<name>A0A1T4QLU4_9GAMM</name>
<dbReference type="InterPro" id="IPR024467">
    <property type="entry name" value="Xre/MbcA/ParS-like_toxin-bd"/>
</dbReference>
<protein>
    <submittedName>
        <fullName evidence="3">Uncharacterized protein</fullName>
    </submittedName>
</protein>
<evidence type="ECO:0000313" key="3">
    <source>
        <dbReference type="EMBL" id="OPX56426.1"/>
    </source>
</evidence>
<dbReference type="STRING" id="64969.SAMN02745127_01921"/>
<organism evidence="3 4">
    <name type="scientific">Oceanospirillum multiglobuliferum</name>
    <dbReference type="NCBI Taxonomy" id="64969"/>
    <lineage>
        <taxon>Bacteria</taxon>
        <taxon>Pseudomonadati</taxon>
        <taxon>Pseudomonadota</taxon>
        <taxon>Gammaproteobacteria</taxon>
        <taxon>Oceanospirillales</taxon>
        <taxon>Oceanospirillaceae</taxon>
        <taxon>Oceanospirillum</taxon>
    </lineage>
</organism>
<evidence type="ECO:0000259" key="2">
    <source>
        <dbReference type="Pfam" id="PF20432"/>
    </source>
</evidence>
<dbReference type="OrthoDB" id="8595277at2"/>
<evidence type="ECO:0000313" key="4">
    <source>
        <dbReference type="Proteomes" id="UP000191418"/>
    </source>
</evidence>
<dbReference type="EMBL" id="MTSM01000003">
    <property type="protein sequence ID" value="OPX56426.1"/>
    <property type="molecule type" value="Genomic_DNA"/>
</dbReference>
<dbReference type="InterPro" id="IPR011979">
    <property type="entry name" value="Antitox_Xre"/>
</dbReference>
<dbReference type="NCBIfam" id="TIGR02293">
    <property type="entry name" value="TAS_TIGR02293"/>
    <property type="match status" value="1"/>
</dbReference>
<keyword evidence="4" id="KW-1185">Reference proteome</keyword>
<dbReference type="GO" id="GO:0003677">
    <property type="term" value="F:DNA binding"/>
    <property type="evidence" value="ECO:0007669"/>
    <property type="project" value="InterPro"/>
</dbReference>
<proteinExistence type="predicted"/>
<dbReference type="InterPro" id="IPR046847">
    <property type="entry name" value="Xre-like_HTH"/>
</dbReference>
<dbReference type="Pfam" id="PF09722">
    <property type="entry name" value="Xre_MbcA_ParS_C"/>
    <property type="match status" value="1"/>
</dbReference>
<dbReference type="AlphaFoldDB" id="A0A1T4QLU4"/>
<evidence type="ECO:0000259" key="1">
    <source>
        <dbReference type="Pfam" id="PF09722"/>
    </source>
</evidence>
<sequence>MTSTTLKSFKPKSADQSDFWYALGIEDDKTPRGEAVRQGFPTAVYRKLTEKTGMSQSEFHDVTLIPVSTIKRRLSKQERFSTQESDVMYRLVTLIELATDLFGDEQRALEWIRETVYGLNGKRPLDMISTTADFETVKDLIGRVKHGVFS</sequence>
<dbReference type="Pfam" id="PF20432">
    <property type="entry name" value="Xre-like-HTH"/>
    <property type="match status" value="1"/>
</dbReference>
<gene>
    <name evidence="3" type="ORF">BTE48_03075</name>
</gene>
<feature type="domain" description="Antitoxin Xre-like helix-turn-helix" evidence="2">
    <location>
        <begin position="33"/>
        <end position="92"/>
    </location>
</feature>
<dbReference type="RefSeq" id="WP_078745515.1">
    <property type="nucleotide sequence ID" value="NZ_FUXG01000012.1"/>
</dbReference>
<dbReference type="Proteomes" id="UP000191418">
    <property type="component" value="Unassembled WGS sequence"/>
</dbReference>
<feature type="domain" description="Antitoxin Xre/MbcA/ParS-like toxin-binding" evidence="1">
    <location>
        <begin position="98"/>
        <end position="147"/>
    </location>
</feature>
<comment type="caution">
    <text evidence="3">The sequence shown here is derived from an EMBL/GenBank/DDBJ whole genome shotgun (WGS) entry which is preliminary data.</text>
</comment>
<accession>A0A1T4QLU4</accession>
<reference evidence="3 4" key="1">
    <citation type="submission" date="2017-01" db="EMBL/GenBank/DDBJ databases">
        <title>Genome Sequencing of a Marine Spirillum, Oceanospirillum multiglobuliferum ATCC 33336, from Japan.</title>
        <authorList>
            <person name="Carney J.G."/>
            <person name="Trachtenberg A.M."/>
            <person name="Rheaume B.A."/>
            <person name="Linnane J.D."/>
            <person name="Pitts N.L."/>
            <person name="Mykles D.L."/>
            <person name="Maclea K.S."/>
        </authorList>
    </citation>
    <scope>NUCLEOTIDE SEQUENCE [LARGE SCALE GENOMIC DNA]</scope>
    <source>
        <strain evidence="3 4">ATCC 33336</strain>
    </source>
</reference>